<dbReference type="PANTHER" id="PTHR19959:SF119">
    <property type="entry name" value="FUNGAL LIPASE-LIKE DOMAIN-CONTAINING PROTEIN"/>
    <property type="match status" value="1"/>
</dbReference>
<dbReference type="SUPFAM" id="SSF48452">
    <property type="entry name" value="TPR-like"/>
    <property type="match status" value="1"/>
</dbReference>
<evidence type="ECO:0000313" key="3">
    <source>
        <dbReference type="EMBL" id="KEP51085.1"/>
    </source>
</evidence>
<dbReference type="Proteomes" id="UP000027456">
    <property type="component" value="Unassembled WGS sequence"/>
</dbReference>
<sequence length="1103" mass="122876">MMQSTLDEIDKKIGDIIRQLDGIPHELNAALHYISSLGYYYDKRYDLLGKLDDLERVIQFKNLELALSLEGDEHLPNLLYFLASVHGIRYERLGERDDNEAAIAYTRRAFELAPDSEPNRSSMLNNLGASYGRRFRDLGELQDLECMIKYAHMAVDSASDDDPNLTMMLANLGTSHIQLFQRLGDLKDLEKAIELQSLAVSLTPESHPLFTGILSQLGDSHNTRFQRLGELNDLEKAIELNSRAITLTPIGHPRLSLVLFNTGMSHQIRYDRLGEVNDLEKAIEDLSGALSLTPDSYPGLATILNNLAGSHKSRFQRLGKLDDLEKAIEYQHRALSLTPDGHPLMPGILHNLASNYSSRYERLGEINDLENAIEQQSCALVLTPDDHPEVFAMLSSLGVFHLYRFQRFDDLNDLEVSVEFQYRALGSTPEGHPSVSIILGHLAESHRSLFKRLGDPSNLDKAIEYESRALALTPEDHPDLLVKLANLGEYHLHRFADLGLADGLEQSINFQSRALTLMPEYHPRYSSLSGDLAQSYFMLYKYTKDQASLQCSLDSFRSASRSLPSPPRLRFRIAQDWAKLTAKYCPENCLEAYQTSIDLLPQFIWLGATTGQRYEDLLMAEKLAINAACAAIHSSDHALALEWLEHGRCVVWNQALMLRSPLDELLLVDPDLGSQLQNVANRLHSAGSESREERALSPRSMTSEEVSREHRRLAKEYDETLAQARTLPGFQDFLRPMKAQSLARAARHGPIVVINCHTDRCDALVILARDQTVHHMPLPHFSGNKAVEARQAIESALRCKGIRDRGVKVCQQPGHKDNMADVLAILWNDVVQPILDFLEYTDNDSTDSLPHITWCPTGAMTFLPLHAAGDYSQPRSRVFNYAISSYTPTLTALLASTPSSSSSHGRVLAIGQANTPGHSSLPGTVKELASVKEHTQDSSEYLQLMDSQANVQAVLDAMEQHDWVHLACHAHQNVKDPTKSGFFLHDGTLDIATINKRSFKGKGLAFLSACQTAMGDEKLADEAVHLASGMLMAGYSSVVATMWSVHDADAPLVADKVYAHLMTDMKLENGGAGRALHSAVAHLRQKVGDEAFERWVPYIHIGS</sequence>
<gene>
    <name evidence="3" type="ORF">V565_067980</name>
</gene>
<keyword evidence="4" id="KW-1185">Reference proteome</keyword>
<reference evidence="3 4" key="1">
    <citation type="submission" date="2013-12" db="EMBL/GenBank/DDBJ databases">
        <authorList>
            <person name="Cubeta M."/>
            <person name="Pakala S."/>
            <person name="Fedorova N."/>
            <person name="Thomas E."/>
            <person name="Dean R."/>
            <person name="Jabaji S."/>
            <person name="Neate S."/>
            <person name="Toda T."/>
            <person name="Tavantzis S."/>
            <person name="Vilgalys R."/>
            <person name="Bharathan N."/>
            <person name="Pakala S."/>
            <person name="Losada L.S."/>
            <person name="Zafar N."/>
            <person name="Nierman W."/>
        </authorList>
    </citation>
    <scope>NUCLEOTIDE SEQUENCE [LARGE SCALE GENOMIC DNA]</scope>
    <source>
        <strain evidence="3 4">123E</strain>
    </source>
</reference>
<feature type="region of interest" description="Disordered" evidence="1">
    <location>
        <begin position="683"/>
        <end position="709"/>
    </location>
</feature>
<accession>A0A074S0I4</accession>
<protein>
    <submittedName>
        <fullName evidence="3">Aromatic di-alanine and TPR containing protein</fullName>
    </submittedName>
</protein>
<dbReference type="Pfam" id="PF12770">
    <property type="entry name" value="CHAT"/>
    <property type="match status" value="1"/>
</dbReference>
<dbReference type="SUPFAM" id="SSF81901">
    <property type="entry name" value="HCP-like"/>
    <property type="match status" value="1"/>
</dbReference>
<evidence type="ECO:0000256" key="1">
    <source>
        <dbReference type="SAM" id="MobiDB-lite"/>
    </source>
</evidence>
<organism evidence="3 4">
    <name type="scientific">Rhizoctonia solani 123E</name>
    <dbReference type="NCBI Taxonomy" id="1423351"/>
    <lineage>
        <taxon>Eukaryota</taxon>
        <taxon>Fungi</taxon>
        <taxon>Dikarya</taxon>
        <taxon>Basidiomycota</taxon>
        <taxon>Agaricomycotina</taxon>
        <taxon>Agaricomycetes</taxon>
        <taxon>Cantharellales</taxon>
        <taxon>Ceratobasidiaceae</taxon>
        <taxon>Rhizoctonia</taxon>
    </lineage>
</organism>
<dbReference type="STRING" id="1423351.A0A074S0I4"/>
<dbReference type="Gene3D" id="1.25.40.10">
    <property type="entry name" value="Tetratricopeptide repeat domain"/>
    <property type="match status" value="3"/>
</dbReference>
<dbReference type="HOGENOM" id="CLU_001305_0_3_1"/>
<proteinExistence type="predicted"/>
<dbReference type="InterPro" id="IPR011990">
    <property type="entry name" value="TPR-like_helical_dom_sf"/>
</dbReference>
<name>A0A074S0I4_9AGAM</name>
<dbReference type="EMBL" id="AZST01000195">
    <property type="protein sequence ID" value="KEP51085.1"/>
    <property type="molecule type" value="Genomic_DNA"/>
</dbReference>
<dbReference type="Pfam" id="PF13374">
    <property type="entry name" value="TPR_10"/>
    <property type="match status" value="1"/>
</dbReference>
<evidence type="ECO:0000313" key="4">
    <source>
        <dbReference type="Proteomes" id="UP000027456"/>
    </source>
</evidence>
<dbReference type="AlphaFoldDB" id="A0A074S0I4"/>
<dbReference type="OrthoDB" id="9991317at2759"/>
<evidence type="ECO:0000259" key="2">
    <source>
        <dbReference type="Pfam" id="PF12770"/>
    </source>
</evidence>
<feature type="domain" description="CHAT" evidence="2">
    <location>
        <begin position="825"/>
        <end position="1103"/>
    </location>
</feature>
<comment type="caution">
    <text evidence="3">The sequence shown here is derived from an EMBL/GenBank/DDBJ whole genome shotgun (WGS) entry which is preliminary data.</text>
</comment>
<dbReference type="InterPro" id="IPR024983">
    <property type="entry name" value="CHAT_dom"/>
</dbReference>
<dbReference type="PANTHER" id="PTHR19959">
    <property type="entry name" value="KINESIN LIGHT CHAIN"/>
    <property type="match status" value="1"/>
</dbReference>